<dbReference type="OrthoDB" id="9778880at2"/>
<evidence type="ECO:0000256" key="4">
    <source>
        <dbReference type="PIRSR" id="PIRSR001365-2"/>
    </source>
</evidence>
<dbReference type="InterPro" id="IPR013785">
    <property type="entry name" value="Aldolase_TIM"/>
</dbReference>
<protein>
    <submittedName>
        <fullName evidence="5">N-acetylneuraminate lyase</fullName>
    </submittedName>
</protein>
<feature type="binding site" evidence="4">
    <location>
        <position position="50"/>
    </location>
    <ligand>
        <name>pyruvate</name>
        <dbReference type="ChEBI" id="CHEBI:15361"/>
    </ligand>
</feature>
<dbReference type="PANTHER" id="PTHR42849:SF1">
    <property type="entry name" value="N-ACETYLNEURAMINATE LYASE"/>
    <property type="match status" value="1"/>
</dbReference>
<keyword evidence="6" id="KW-1185">Reference proteome</keyword>
<dbReference type="PANTHER" id="PTHR42849">
    <property type="entry name" value="N-ACETYLNEURAMINATE LYASE"/>
    <property type="match status" value="1"/>
</dbReference>
<sequence length="298" mass="32687">MQNNTQFKGLWPALFTPVGPGERPNYDQLNKLVEVLIAQNVDGLYVLGSTGQGVLFDESERKKVLEEVLSTVAGRVPVMVQVGALTTQNAVKLAEHAGQAGVDAISSVGPIYFGGGQDMAIYHYNEIAKAGGVPFFPYQLGNNSIPGSVADFIDKIRRVPHIAGMKLTTGNLLEISKIRSLSEGQLHLFSGADELMCQASLSGTVGAIGTFYNLWGAECKWVLERFKAGDFELGCRFMLRFQEIIDRVLPHIWTFLQEAMLQKHHIDIGQTVSPLGRGQKEWNKDEVAAILHSLDTVM</sequence>
<dbReference type="Proteomes" id="UP000295292">
    <property type="component" value="Unassembled WGS sequence"/>
</dbReference>
<feature type="active site" description="Proton donor/acceptor" evidence="3">
    <location>
        <position position="138"/>
    </location>
</feature>
<dbReference type="GO" id="GO:0019262">
    <property type="term" value="P:N-acetylneuraminate catabolic process"/>
    <property type="evidence" value="ECO:0007669"/>
    <property type="project" value="TreeGrafter"/>
</dbReference>
<dbReference type="Gene3D" id="3.20.20.70">
    <property type="entry name" value="Aldolase class I"/>
    <property type="match status" value="1"/>
</dbReference>
<organism evidence="5 6">
    <name type="scientific">Sphingobacterium yanglingense</name>
    <dbReference type="NCBI Taxonomy" id="1437280"/>
    <lineage>
        <taxon>Bacteria</taxon>
        <taxon>Pseudomonadati</taxon>
        <taxon>Bacteroidota</taxon>
        <taxon>Sphingobacteriia</taxon>
        <taxon>Sphingobacteriales</taxon>
        <taxon>Sphingobacteriaceae</taxon>
        <taxon>Sphingobacterium</taxon>
    </lineage>
</organism>
<dbReference type="SMART" id="SM01130">
    <property type="entry name" value="DHDPS"/>
    <property type="match status" value="1"/>
</dbReference>
<dbReference type="InterPro" id="IPR002220">
    <property type="entry name" value="DapA-like"/>
</dbReference>
<evidence type="ECO:0000256" key="2">
    <source>
        <dbReference type="PIRNR" id="PIRNR001365"/>
    </source>
</evidence>
<evidence type="ECO:0000313" key="6">
    <source>
        <dbReference type="Proteomes" id="UP000295292"/>
    </source>
</evidence>
<feature type="binding site" evidence="4">
    <location>
        <position position="208"/>
    </location>
    <ligand>
        <name>pyruvate</name>
        <dbReference type="ChEBI" id="CHEBI:15361"/>
    </ligand>
</feature>
<comment type="caution">
    <text evidence="5">The sequence shown here is derived from an EMBL/GenBank/DDBJ whole genome shotgun (WGS) entry which is preliminary data.</text>
</comment>
<evidence type="ECO:0000256" key="1">
    <source>
        <dbReference type="ARBA" id="ARBA00023239"/>
    </source>
</evidence>
<dbReference type="GO" id="GO:0005829">
    <property type="term" value="C:cytosol"/>
    <property type="evidence" value="ECO:0007669"/>
    <property type="project" value="TreeGrafter"/>
</dbReference>
<name>A0A4R6WGM7_9SPHI</name>
<dbReference type="RefSeq" id="WP_133583116.1">
    <property type="nucleotide sequence ID" value="NZ_SNYV01000011.1"/>
</dbReference>
<dbReference type="Pfam" id="PF00701">
    <property type="entry name" value="DHDPS"/>
    <property type="match status" value="1"/>
</dbReference>
<gene>
    <name evidence="5" type="ORF">CLV99_0749</name>
</gene>
<dbReference type="EMBL" id="SNYV01000011">
    <property type="protein sequence ID" value="TDQ79313.1"/>
    <property type="molecule type" value="Genomic_DNA"/>
</dbReference>
<reference evidence="5 6" key="1">
    <citation type="submission" date="2019-03" db="EMBL/GenBank/DDBJ databases">
        <title>Genomic Encyclopedia of Archaeal and Bacterial Type Strains, Phase II (KMG-II): from individual species to whole genera.</title>
        <authorList>
            <person name="Goeker M."/>
        </authorList>
    </citation>
    <scope>NUCLEOTIDE SEQUENCE [LARGE SCALE GENOMIC DNA]</scope>
    <source>
        <strain evidence="5 6">DSM 28353</strain>
    </source>
</reference>
<dbReference type="PRINTS" id="PR00146">
    <property type="entry name" value="DHPICSNTHASE"/>
</dbReference>
<dbReference type="CDD" id="cd00408">
    <property type="entry name" value="DHDPS-like"/>
    <property type="match status" value="1"/>
</dbReference>
<comment type="similarity">
    <text evidence="2">Belongs to the DapA family.</text>
</comment>
<dbReference type="AlphaFoldDB" id="A0A4R6WGM7"/>
<evidence type="ECO:0000313" key="5">
    <source>
        <dbReference type="EMBL" id="TDQ79313.1"/>
    </source>
</evidence>
<evidence type="ECO:0000256" key="3">
    <source>
        <dbReference type="PIRSR" id="PIRSR001365-1"/>
    </source>
</evidence>
<accession>A0A4R6WGM7</accession>
<proteinExistence type="inferred from homology"/>
<dbReference type="PIRSF" id="PIRSF001365">
    <property type="entry name" value="DHDPS"/>
    <property type="match status" value="1"/>
</dbReference>
<feature type="active site" description="Schiff-base intermediate with substrate" evidence="3">
    <location>
        <position position="166"/>
    </location>
</feature>
<dbReference type="GO" id="GO:0008747">
    <property type="term" value="F:N-acetylneuraminate lyase activity"/>
    <property type="evidence" value="ECO:0007669"/>
    <property type="project" value="TreeGrafter"/>
</dbReference>
<keyword evidence="1 2" id="KW-0456">Lyase</keyword>
<dbReference type="SUPFAM" id="SSF51569">
    <property type="entry name" value="Aldolase"/>
    <property type="match status" value="1"/>
</dbReference>